<evidence type="ECO:0000256" key="1">
    <source>
        <dbReference type="SAM" id="MobiDB-lite"/>
    </source>
</evidence>
<dbReference type="EMBL" id="AGNL01023848">
    <property type="protein sequence ID" value="EJK59004.1"/>
    <property type="molecule type" value="Genomic_DNA"/>
</dbReference>
<feature type="compositionally biased region" description="Basic residues" evidence="1">
    <location>
        <begin position="181"/>
        <end position="192"/>
    </location>
</feature>
<dbReference type="AlphaFoldDB" id="K0S2D9"/>
<gene>
    <name evidence="2" type="ORF">THAOC_20830</name>
</gene>
<comment type="caution">
    <text evidence="2">The sequence shown here is derived from an EMBL/GenBank/DDBJ whole genome shotgun (WGS) entry which is preliminary data.</text>
</comment>
<protein>
    <submittedName>
        <fullName evidence="2">Uncharacterized protein</fullName>
    </submittedName>
</protein>
<accession>K0S2D9</accession>
<sequence length="301" mass="33519">MIENLPERPSRALLSCLPKRCPPRRPGELPRFVRKVASRDRLVELYKSPPNRRSAGGRAPTRPRGVPARRAPWCRDPVVRIGRKVASWNRLVELYKSLSIDEFMSLPPLDGAALPHRSRVPRPSPPGRSRPTNTPRVDLPCTKTDAASARGASRRKTPGVDARHPAFDRRVQRPTQLARGARGRRRRRRHAALMRWRQERARGGAGRRSRRWQERETRRAESWRGVVPGDRVVRPPPASGGPSRSPSGLALPSPPRPSLRGTGPLALRARSAVKYERVPRPTQLARGARVCGGGGGKTLGM</sequence>
<name>K0S2D9_THAOC</name>
<feature type="compositionally biased region" description="Basic and acidic residues" evidence="1">
    <location>
        <begin position="211"/>
        <end position="222"/>
    </location>
</feature>
<feature type="compositionally biased region" description="Low complexity" evidence="1">
    <location>
        <begin position="240"/>
        <end position="251"/>
    </location>
</feature>
<proteinExistence type="predicted"/>
<keyword evidence="3" id="KW-1185">Reference proteome</keyword>
<dbReference type="Proteomes" id="UP000266841">
    <property type="component" value="Unassembled WGS sequence"/>
</dbReference>
<feature type="non-terminal residue" evidence="2">
    <location>
        <position position="301"/>
    </location>
</feature>
<evidence type="ECO:0000313" key="2">
    <source>
        <dbReference type="EMBL" id="EJK59004.1"/>
    </source>
</evidence>
<reference evidence="2 3" key="1">
    <citation type="journal article" date="2012" name="Genome Biol.">
        <title>Genome and low-iron response of an oceanic diatom adapted to chronic iron limitation.</title>
        <authorList>
            <person name="Lommer M."/>
            <person name="Specht M."/>
            <person name="Roy A.S."/>
            <person name="Kraemer L."/>
            <person name="Andreson R."/>
            <person name="Gutowska M.A."/>
            <person name="Wolf J."/>
            <person name="Bergner S.V."/>
            <person name="Schilhabel M.B."/>
            <person name="Klostermeier U.C."/>
            <person name="Beiko R.G."/>
            <person name="Rosenstiel P."/>
            <person name="Hippler M."/>
            <person name="Laroche J."/>
        </authorList>
    </citation>
    <scope>NUCLEOTIDE SEQUENCE [LARGE SCALE GENOMIC DNA]</scope>
    <source>
        <strain evidence="2 3">CCMP1005</strain>
    </source>
</reference>
<feature type="region of interest" description="Disordered" evidence="1">
    <location>
        <begin position="106"/>
        <end position="263"/>
    </location>
</feature>
<organism evidence="2 3">
    <name type="scientific">Thalassiosira oceanica</name>
    <name type="common">Marine diatom</name>
    <dbReference type="NCBI Taxonomy" id="159749"/>
    <lineage>
        <taxon>Eukaryota</taxon>
        <taxon>Sar</taxon>
        <taxon>Stramenopiles</taxon>
        <taxon>Ochrophyta</taxon>
        <taxon>Bacillariophyta</taxon>
        <taxon>Coscinodiscophyceae</taxon>
        <taxon>Thalassiosirophycidae</taxon>
        <taxon>Thalassiosirales</taxon>
        <taxon>Thalassiosiraceae</taxon>
        <taxon>Thalassiosira</taxon>
    </lineage>
</organism>
<feature type="compositionally biased region" description="Basic and acidic residues" evidence="1">
    <location>
        <begin position="161"/>
        <end position="171"/>
    </location>
</feature>
<feature type="region of interest" description="Disordered" evidence="1">
    <location>
        <begin position="48"/>
        <end position="68"/>
    </location>
</feature>
<evidence type="ECO:0000313" key="3">
    <source>
        <dbReference type="Proteomes" id="UP000266841"/>
    </source>
</evidence>